<comment type="catalytic activity">
    <reaction evidence="13">
        <text>K(+)(in) + H(+)(out) = K(+)(out) + H(+)(in)</text>
        <dbReference type="Rhea" id="RHEA:29467"/>
        <dbReference type="ChEBI" id="CHEBI:15378"/>
        <dbReference type="ChEBI" id="CHEBI:29103"/>
    </reaction>
</comment>
<evidence type="ECO:0000256" key="14">
    <source>
        <dbReference type="SAM" id="Phobius"/>
    </source>
</evidence>
<dbReference type="GO" id="GO:0005886">
    <property type="term" value="C:plasma membrane"/>
    <property type="evidence" value="ECO:0007669"/>
    <property type="project" value="UniProtKB-SubCell"/>
</dbReference>
<dbReference type="GO" id="GO:0009941">
    <property type="term" value="C:chloroplast envelope"/>
    <property type="evidence" value="ECO:0007669"/>
    <property type="project" value="TreeGrafter"/>
</dbReference>
<dbReference type="CDD" id="cd00038">
    <property type="entry name" value="CAP_ED"/>
    <property type="match status" value="1"/>
</dbReference>
<dbReference type="GO" id="GO:0015386">
    <property type="term" value="F:potassium:proton antiporter activity"/>
    <property type="evidence" value="ECO:0007669"/>
    <property type="project" value="TreeGrafter"/>
</dbReference>
<dbReference type="PANTHER" id="PTHR10110:SF86">
    <property type="entry name" value="SODIUM_HYDROGEN EXCHANGER 7"/>
    <property type="match status" value="1"/>
</dbReference>
<dbReference type="InterPro" id="IPR000595">
    <property type="entry name" value="cNMP-bd_dom"/>
</dbReference>
<dbReference type="EMBL" id="JAUHHV010000001">
    <property type="protein sequence ID" value="KAK1439485.1"/>
    <property type="molecule type" value="Genomic_DNA"/>
</dbReference>
<protein>
    <recommendedName>
        <fullName evidence="15">Cyclic nucleotide-binding domain-containing protein</fullName>
    </recommendedName>
</protein>
<reference evidence="16" key="1">
    <citation type="journal article" date="2023" name="bioRxiv">
        <title>Improved chromosome-level genome assembly for marigold (Tagetes erecta).</title>
        <authorList>
            <person name="Jiang F."/>
            <person name="Yuan L."/>
            <person name="Wang S."/>
            <person name="Wang H."/>
            <person name="Xu D."/>
            <person name="Wang A."/>
            <person name="Fan W."/>
        </authorList>
    </citation>
    <scope>NUCLEOTIDE SEQUENCE</scope>
    <source>
        <strain evidence="16">WSJ</strain>
        <tissue evidence="16">Leaf</tissue>
    </source>
</reference>
<comment type="catalytic activity">
    <reaction evidence="12">
        <text>Na(+)(in) + H(+)(out) = Na(+)(out) + H(+)(in)</text>
        <dbReference type="Rhea" id="RHEA:29419"/>
        <dbReference type="ChEBI" id="CHEBI:15378"/>
        <dbReference type="ChEBI" id="CHEBI:29101"/>
    </reaction>
</comment>
<name>A0AAD8P5B8_TARER</name>
<dbReference type="AlphaFoldDB" id="A0AAD8P5B8"/>
<dbReference type="GO" id="GO:0015385">
    <property type="term" value="F:sodium:proton antiporter activity"/>
    <property type="evidence" value="ECO:0007669"/>
    <property type="project" value="InterPro"/>
</dbReference>
<comment type="subcellular location">
    <subcellularLocation>
        <location evidence="1">Cell membrane</location>
        <topology evidence="1">Multi-pass membrane protein</topology>
    </subcellularLocation>
</comment>
<evidence type="ECO:0000256" key="2">
    <source>
        <dbReference type="ARBA" id="ARBA00022448"/>
    </source>
</evidence>
<evidence type="ECO:0000313" key="17">
    <source>
        <dbReference type="Proteomes" id="UP001229421"/>
    </source>
</evidence>
<feature type="transmembrane region" description="Helical" evidence="14">
    <location>
        <begin position="44"/>
        <end position="64"/>
    </location>
</feature>
<feature type="domain" description="Cyclic nucleotide-binding" evidence="15">
    <location>
        <begin position="399"/>
        <end position="503"/>
    </location>
</feature>
<dbReference type="GO" id="GO:0051453">
    <property type="term" value="P:regulation of intracellular pH"/>
    <property type="evidence" value="ECO:0007669"/>
    <property type="project" value="TreeGrafter"/>
</dbReference>
<dbReference type="InterPro" id="IPR018422">
    <property type="entry name" value="Cation/H_exchanger_CPA1"/>
</dbReference>
<keyword evidence="4" id="KW-0633">Potassium transport</keyword>
<comment type="caution">
    <text evidence="16">The sequence shown here is derived from an EMBL/GenBank/DDBJ whole genome shotgun (WGS) entry which is preliminary data.</text>
</comment>
<evidence type="ECO:0000256" key="7">
    <source>
        <dbReference type="ARBA" id="ARBA00022989"/>
    </source>
</evidence>
<keyword evidence="7 14" id="KW-1133">Transmembrane helix</keyword>
<dbReference type="InterPro" id="IPR014710">
    <property type="entry name" value="RmlC-like_jellyroll"/>
</dbReference>
<keyword evidence="17" id="KW-1185">Reference proteome</keyword>
<evidence type="ECO:0000256" key="4">
    <source>
        <dbReference type="ARBA" id="ARBA00022538"/>
    </source>
</evidence>
<keyword evidence="10 14" id="KW-0472">Membrane</keyword>
<keyword evidence="6" id="KW-0630">Potassium</keyword>
<evidence type="ECO:0000256" key="6">
    <source>
        <dbReference type="ARBA" id="ARBA00022958"/>
    </source>
</evidence>
<feature type="transmembrane region" description="Helical" evidence="14">
    <location>
        <begin position="7"/>
        <end position="32"/>
    </location>
</feature>
<keyword evidence="2" id="KW-0813">Transport</keyword>
<dbReference type="Proteomes" id="UP001229421">
    <property type="component" value="Unassembled WGS sequence"/>
</dbReference>
<dbReference type="PROSITE" id="PS50042">
    <property type="entry name" value="CNMP_BINDING_3"/>
    <property type="match status" value="1"/>
</dbReference>
<dbReference type="InterPro" id="IPR018490">
    <property type="entry name" value="cNMP-bd_dom_sf"/>
</dbReference>
<evidence type="ECO:0000256" key="10">
    <source>
        <dbReference type="ARBA" id="ARBA00023136"/>
    </source>
</evidence>
<keyword evidence="9" id="KW-0406">Ion transport</keyword>
<dbReference type="Pfam" id="PF00999">
    <property type="entry name" value="Na_H_Exchanger"/>
    <property type="match status" value="1"/>
</dbReference>
<keyword evidence="5 14" id="KW-0812">Transmembrane</keyword>
<keyword evidence="11" id="KW-0739">Sodium transport</keyword>
<dbReference type="GO" id="GO:0098719">
    <property type="term" value="P:sodium ion import across plasma membrane"/>
    <property type="evidence" value="ECO:0007669"/>
    <property type="project" value="TreeGrafter"/>
</dbReference>
<evidence type="ECO:0000256" key="3">
    <source>
        <dbReference type="ARBA" id="ARBA00022475"/>
    </source>
</evidence>
<evidence type="ECO:0000256" key="12">
    <source>
        <dbReference type="ARBA" id="ARBA00047524"/>
    </source>
</evidence>
<evidence type="ECO:0000313" key="16">
    <source>
        <dbReference type="EMBL" id="KAK1439485.1"/>
    </source>
</evidence>
<evidence type="ECO:0000259" key="15">
    <source>
        <dbReference type="PROSITE" id="PS50042"/>
    </source>
</evidence>
<dbReference type="PANTHER" id="PTHR10110">
    <property type="entry name" value="SODIUM/HYDROGEN EXCHANGER"/>
    <property type="match status" value="1"/>
</dbReference>
<gene>
    <name evidence="16" type="ORF">QVD17_05304</name>
</gene>
<evidence type="ECO:0000256" key="5">
    <source>
        <dbReference type="ARBA" id="ARBA00022692"/>
    </source>
</evidence>
<feature type="transmembrane region" description="Helical" evidence="14">
    <location>
        <begin position="76"/>
        <end position="96"/>
    </location>
</feature>
<proteinExistence type="predicted"/>
<evidence type="ECO:0000256" key="1">
    <source>
        <dbReference type="ARBA" id="ARBA00004651"/>
    </source>
</evidence>
<organism evidence="16 17">
    <name type="scientific">Tagetes erecta</name>
    <name type="common">African marigold</name>
    <dbReference type="NCBI Taxonomy" id="13708"/>
    <lineage>
        <taxon>Eukaryota</taxon>
        <taxon>Viridiplantae</taxon>
        <taxon>Streptophyta</taxon>
        <taxon>Embryophyta</taxon>
        <taxon>Tracheophyta</taxon>
        <taxon>Spermatophyta</taxon>
        <taxon>Magnoliopsida</taxon>
        <taxon>eudicotyledons</taxon>
        <taxon>Gunneridae</taxon>
        <taxon>Pentapetalae</taxon>
        <taxon>asterids</taxon>
        <taxon>campanulids</taxon>
        <taxon>Asterales</taxon>
        <taxon>Asteraceae</taxon>
        <taxon>Asteroideae</taxon>
        <taxon>Heliantheae alliance</taxon>
        <taxon>Tageteae</taxon>
        <taxon>Tagetes</taxon>
    </lineage>
</organism>
<dbReference type="InterPro" id="IPR006153">
    <property type="entry name" value="Cation/H_exchanger_TM"/>
</dbReference>
<sequence>MHQENAWGYLILLYILLQLSRVVVVGSLYPFLCYFGYGLDWKEAIVLVWSGLRGAVSLSLSLSVKQSSDTSAYINRETGILFVFFTGGIVFLTLIVNGSTTQFVLQMLEMNNLSAAKRRMLHFTKCQMVIKAQQVFRDVGDDEELGPAAEWPTIKKYFTCLNDADEEHIHPYTSESDNFVEQMHLSDMRIRLLNSVQAAYQEMLVDGRIKQSSANILMQSVDGALDLVLVAPLSDWNELKASVYFPNYYKFLQTSWFPQKLVTYLMVERLEFACSVSAAFLRAHRIARQNLHEFIGDSEIALAIINESVKEGEEAKSFLEDIRLTFPEVLHVVKTRQVGRSVLHHLFEYVQDLKKAGLLGKMELVHLHDAVQNDSKKLGRNLPLVNIQNAHDLISANPLLGALPSAVREQIVSCSKETMKLQGVALYREGSKPNGIWLISKGMVKCNSKTNNEKFSLSPTFSHGSTLGLYEVLTGKSYVYDVITDSVVLCFFIEAKKILSLFGTDDVVANLLWQESSIVLSKMLIPQVFEKMSMHQVRTFVAESSTTRMYMAGETFEVHDNTIGLLLEGLLKTLGSLEHISAPAALFPSHGRSYVVETRGRVMMFNI</sequence>
<dbReference type="Pfam" id="PF00027">
    <property type="entry name" value="cNMP_binding"/>
    <property type="match status" value="1"/>
</dbReference>
<dbReference type="Gene3D" id="2.60.120.10">
    <property type="entry name" value="Jelly Rolls"/>
    <property type="match status" value="1"/>
</dbReference>
<dbReference type="SUPFAM" id="SSF51206">
    <property type="entry name" value="cAMP-binding domain-like"/>
    <property type="match status" value="1"/>
</dbReference>
<evidence type="ECO:0000256" key="13">
    <source>
        <dbReference type="ARBA" id="ARBA00047912"/>
    </source>
</evidence>
<keyword evidence="8" id="KW-0915">Sodium</keyword>
<evidence type="ECO:0000256" key="9">
    <source>
        <dbReference type="ARBA" id="ARBA00023065"/>
    </source>
</evidence>
<evidence type="ECO:0000256" key="8">
    <source>
        <dbReference type="ARBA" id="ARBA00023053"/>
    </source>
</evidence>
<accession>A0AAD8P5B8</accession>
<evidence type="ECO:0000256" key="11">
    <source>
        <dbReference type="ARBA" id="ARBA00023201"/>
    </source>
</evidence>
<keyword evidence="3" id="KW-1003">Cell membrane</keyword>